<sequence length="411" mass="41224">MTPTPAPVSATPASAPPAGRTGVLLALCGCVVLSMTTWFSAAAVLPQLRALWSVSEAAAGWLTIAVQLGFVLGALGAALTGLPDRVPPRRLMAGAAFGAALANLALLAAPGPGSAIGLRVATGVLMAGIYPPALKLVATWFRSGRGVALGSVIGALTLGSALPHAVNAGGGLPWQGVILAASAATLAGGAGVLLFLREGPYPFPRASFEPARLRQALGNRAVLLATGGYLGHMWELYAMWSWMLAFLAARPGAGGGASLLTFLIVAAGAPACVLAGWLADRLGRTTLTIGLMAASGGCAAAIGLAWEGPPWLLAAIGLLWGATVVADSAQFSAVVTETGDPALVGTALTAQLGLGFRLTALAIWVVPLAAGALGGWQWAFLVLVPGPLLGILAMARLRALPEARRIADGRG</sequence>
<name>A0A2C7AB31_9PROT</name>
<dbReference type="InterPro" id="IPR011701">
    <property type="entry name" value="MFS"/>
</dbReference>
<feature type="transmembrane region" description="Helical" evidence="4">
    <location>
        <begin position="217"/>
        <end position="237"/>
    </location>
</feature>
<feature type="transmembrane region" description="Helical" evidence="4">
    <location>
        <begin position="91"/>
        <end position="110"/>
    </location>
</feature>
<feature type="transmembrane region" description="Helical" evidence="4">
    <location>
        <begin position="146"/>
        <end position="166"/>
    </location>
</feature>
<dbReference type="InterPro" id="IPR020846">
    <property type="entry name" value="MFS_dom"/>
</dbReference>
<feature type="transmembrane region" description="Helical" evidence="4">
    <location>
        <begin position="116"/>
        <end position="134"/>
    </location>
</feature>
<evidence type="ECO:0000259" key="5">
    <source>
        <dbReference type="PROSITE" id="PS50850"/>
    </source>
</evidence>
<feature type="transmembrane region" description="Helical" evidence="4">
    <location>
        <begin position="286"/>
        <end position="306"/>
    </location>
</feature>
<dbReference type="PANTHER" id="PTHR23521">
    <property type="entry name" value="TRANSPORTER MFS SUPERFAMILY"/>
    <property type="match status" value="1"/>
</dbReference>
<protein>
    <submittedName>
        <fullName evidence="6">MFS transporter</fullName>
    </submittedName>
</protein>
<evidence type="ECO:0000256" key="3">
    <source>
        <dbReference type="ARBA" id="ARBA00023136"/>
    </source>
</evidence>
<dbReference type="Proteomes" id="UP000223527">
    <property type="component" value="Unassembled WGS sequence"/>
</dbReference>
<dbReference type="AlphaFoldDB" id="A0A2C7AB31"/>
<organism evidence="6 7">
    <name type="scientific">Teichococcus rhizosphaerae</name>
    <dbReference type="NCBI Taxonomy" id="1335062"/>
    <lineage>
        <taxon>Bacteria</taxon>
        <taxon>Pseudomonadati</taxon>
        <taxon>Pseudomonadota</taxon>
        <taxon>Alphaproteobacteria</taxon>
        <taxon>Acetobacterales</taxon>
        <taxon>Roseomonadaceae</taxon>
        <taxon>Roseomonas</taxon>
    </lineage>
</organism>
<dbReference type="Gene3D" id="1.20.1250.20">
    <property type="entry name" value="MFS general substrate transporter like domains"/>
    <property type="match status" value="2"/>
</dbReference>
<gene>
    <name evidence="6" type="ORF">CR162_14290</name>
</gene>
<feature type="transmembrane region" description="Helical" evidence="4">
    <location>
        <begin position="23"/>
        <end position="45"/>
    </location>
</feature>
<feature type="transmembrane region" description="Helical" evidence="4">
    <location>
        <begin position="257"/>
        <end position="279"/>
    </location>
</feature>
<dbReference type="GO" id="GO:0022857">
    <property type="term" value="F:transmembrane transporter activity"/>
    <property type="evidence" value="ECO:0007669"/>
    <property type="project" value="InterPro"/>
</dbReference>
<evidence type="ECO:0000256" key="4">
    <source>
        <dbReference type="SAM" id="Phobius"/>
    </source>
</evidence>
<evidence type="ECO:0000313" key="7">
    <source>
        <dbReference type="Proteomes" id="UP000223527"/>
    </source>
</evidence>
<feature type="transmembrane region" description="Helical" evidence="4">
    <location>
        <begin position="347"/>
        <end position="370"/>
    </location>
</feature>
<dbReference type="OrthoDB" id="9781976at2"/>
<dbReference type="RefSeq" id="WP_099096209.1">
    <property type="nucleotide sequence ID" value="NZ_PDNU01000028.1"/>
</dbReference>
<dbReference type="Pfam" id="PF07690">
    <property type="entry name" value="MFS_1"/>
    <property type="match status" value="1"/>
</dbReference>
<feature type="transmembrane region" description="Helical" evidence="4">
    <location>
        <begin position="172"/>
        <end position="196"/>
    </location>
</feature>
<feature type="transmembrane region" description="Helical" evidence="4">
    <location>
        <begin position="376"/>
        <end position="395"/>
    </location>
</feature>
<dbReference type="PANTHER" id="PTHR23521:SF3">
    <property type="entry name" value="MFS TRANSPORTER"/>
    <property type="match status" value="1"/>
</dbReference>
<dbReference type="InterPro" id="IPR036259">
    <property type="entry name" value="MFS_trans_sf"/>
</dbReference>
<dbReference type="PROSITE" id="PS50850">
    <property type="entry name" value="MFS"/>
    <property type="match status" value="1"/>
</dbReference>
<dbReference type="SUPFAM" id="SSF103473">
    <property type="entry name" value="MFS general substrate transporter"/>
    <property type="match status" value="1"/>
</dbReference>
<dbReference type="GO" id="GO:0005886">
    <property type="term" value="C:plasma membrane"/>
    <property type="evidence" value="ECO:0007669"/>
    <property type="project" value="TreeGrafter"/>
</dbReference>
<proteinExistence type="predicted"/>
<keyword evidence="1 4" id="KW-0812">Transmembrane</keyword>
<evidence type="ECO:0000256" key="2">
    <source>
        <dbReference type="ARBA" id="ARBA00022989"/>
    </source>
</evidence>
<keyword evidence="2 4" id="KW-1133">Transmembrane helix</keyword>
<feature type="transmembrane region" description="Helical" evidence="4">
    <location>
        <begin position="312"/>
        <end position="335"/>
    </location>
</feature>
<comment type="caution">
    <text evidence="6">The sequence shown here is derived from an EMBL/GenBank/DDBJ whole genome shotgun (WGS) entry which is preliminary data.</text>
</comment>
<keyword evidence="3 4" id="KW-0472">Membrane</keyword>
<evidence type="ECO:0000313" key="6">
    <source>
        <dbReference type="EMBL" id="PHK94296.1"/>
    </source>
</evidence>
<feature type="transmembrane region" description="Helical" evidence="4">
    <location>
        <begin position="57"/>
        <end position="79"/>
    </location>
</feature>
<reference evidence="6 7" key="1">
    <citation type="submission" date="2017-10" db="EMBL/GenBank/DDBJ databases">
        <authorList>
            <person name="Banno H."/>
            <person name="Chua N.-H."/>
        </authorList>
    </citation>
    <scope>NUCLEOTIDE SEQUENCE [LARGE SCALE GENOMIC DNA]</scope>
    <source>
        <strain evidence="6 7">YW11</strain>
    </source>
</reference>
<dbReference type="EMBL" id="PDNU01000028">
    <property type="protein sequence ID" value="PHK94296.1"/>
    <property type="molecule type" value="Genomic_DNA"/>
</dbReference>
<feature type="domain" description="Major facilitator superfamily (MFS) profile" evidence="5">
    <location>
        <begin position="221"/>
        <end position="411"/>
    </location>
</feature>
<evidence type="ECO:0000256" key="1">
    <source>
        <dbReference type="ARBA" id="ARBA00022692"/>
    </source>
</evidence>
<keyword evidence="7" id="KW-1185">Reference proteome</keyword>
<accession>A0A2C7AB31</accession>